<evidence type="ECO:0000256" key="6">
    <source>
        <dbReference type="ARBA" id="ARBA00022801"/>
    </source>
</evidence>
<feature type="active site" description="Proton donor" evidence="7">
    <location>
        <position position="282"/>
    </location>
</feature>
<reference evidence="10" key="1">
    <citation type="submission" date="2021-01" db="UniProtKB">
        <authorList>
            <consortium name="EnsemblMetazoa"/>
        </authorList>
    </citation>
    <scope>IDENTIFICATION</scope>
</reference>
<dbReference type="PROSITE" id="PS51275">
    <property type="entry name" value="PEPTIDASE_C26_GGH"/>
    <property type="match status" value="1"/>
</dbReference>
<protein>
    <recommendedName>
        <fullName evidence="3 8">folate gamma-glutamyl hydrolase</fullName>
        <ecNumber evidence="3 8">3.4.19.9</ecNumber>
    </recommendedName>
</protein>
<dbReference type="GO" id="GO:0046900">
    <property type="term" value="P:tetrahydrofolylpolyglutamate metabolic process"/>
    <property type="evidence" value="ECO:0007669"/>
    <property type="project" value="TreeGrafter"/>
</dbReference>
<feature type="chain" id="PRO_5029805549" description="folate gamma-glutamyl hydrolase" evidence="9">
    <location>
        <begin position="24"/>
        <end position="387"/>
    </location>
</feature>
<dbReference type="PANTHER" id="PTHR11315:SF0">
    <property type="entry name" value="FOLATE GAMMA-GLUTAMYL HYDROLASE"/>
    <property type="match status" value="1"/>
</dbReference>
<name>A0A7M5UHQ1_9CNID</name>
<evidence type="ECO:0000256" key="2">
    <source>
        <dbReference type="ARBA" id="ARBA00011083"/>
    </source>
</evidence>
<evidence type="ECO:0000256" key="5">
    <source>
        <dbReference type="ARBA" id="ARBA00022729"/>
    </source>
</evidence>
<feature type="active site" description="Nucleophile" evidence="7 8">
    <location>
        <position position="171"/>
    </location>
</feature>
<dbReference type="EnsemblMetazoa" id="CLYHEMT010727.1">
    <property type="protein sequence ID" value="CLYHEMP010727.1"/>
    <property type="gene ID" value="CLYHEMG010727"/>
</dbReference>
<evidence type="ECO:0000256" key="8">
    <source>
        <dbReference type="PROSITE-ProRule" id="PRU00607"/>
    </source>
</evidence>
<dbReference type="EC" id="3.4.19.9" evidence="3 8"/>
<dbReference type="GO" id="GO:0005773">
    <property type="term" value="C:vacuole"/>
    <property type="evidence" value="ECO:0007669"/>
    <property type="project" value="TreeGrafter"/>
</dbReference>
<proteinExistence type="inferred from homology"/>
<feature type="active site" evidence="8">
    <location>
        <position position="282"/>
    </location>
</feature>
<evidence type="ECO:0000313" key="11">
    <source>
        <dbReference type="Proteomes" id="UP000594262"/>
    </source>
</evidence>
<evidence type="ECO:0000256" key="1">
    <source>
        <dbReference type="ARBA" id="ARBA00004239"/>
    </source>
</evidence>
<dbReference type="PANTHER" id="PTHR11315">
    <property type="entry name" value="PROTEASE FAMILY C26 GAMMA-GLUTAMYL HYDROLASE"/>
    <property type="match status" value="1"/>
</dbReference>
<dbReference type="SUPFAM" id="SSF52317">
    <property type="entry name" value="Class I glutamine amidotransferase-like"/>
    <property type="match status" value="1"/>
</dbReference>
<dbReference type="RefSeq" id="XP_066933646.1">
    <property type="nucleotide sequence ID" value="XM_067077545.1"/>
</dbReference>
<comment type="subcellular location">
    <subcellularLocation>
        <location evidence="1">Secreted</location>
        <location evidence="1">Extracellular space</location>
    </subcellularLocation>
</comment>
<feature type="signal peptide" evidence="9">
    <location>
        <begin position="1"/>
        <end position="23"/>
    </location>
</feature>
<keyword evidence="5 9" id="KW-0732">Signal</keyword>
<dbReference type="Pfam" id="PF07722">
    <property type="entry name" value="Peptidase_C26"/>
    <property type="match status" value="1"/>
</dbReference>
<dbReference type="InterPro" id="IPR015527">
    <property type="entry name" value="Pept_C26_g-glut_hydrolase"/>
</dbReference>
<evidence type="ECO:0000256" key="3">
    <source>
        <dbReference type="ARBA" id="ARBA00012886"/>
    </source>
</evidence>
<keyword evidence="6 8" id="KW-0378">Hydrolase</keyword>
<sequence length="387" mass="44356">MRDLHKIRFLLFILVIFNVTASGKRNADSAKRRSGNKSKDNGYPTLSSFPTNYFTETYKKFINLRPVIGIVPMPLDGDKILSEYPVSWSKEYFGASFVKLIEMTGGRAVSISEDLKGRKLRNMLRKVNGVLIPGGDGDLADSGYSRISKAATEYSREQAKKGIPYPVLGICRGSQMIMQLLSEEEILRPSDSSNITLPLMFTKEARKSQLFGKAPKDLIRVLKEKALTFNAHIYSALYENFKKHPELTKQFRILTTNYDRRGIEFISTYEDKFAPIFGLQWHPEKSLFMHNPSLAIDHSTFAVTAAQYIANIFMGLARQNPNQFKTRKDEEKYLLYKNSAVYVGNITETPYEQVYLFPLYSEKFADRNIETDKKGNKKKKHKIPMQF</sequence>
<keyword evidence="11" id="KW-1185">Reference proteome</keyword>
<comment type="catalytic activity">
    <reaction evidence="8">
        <text>(6S)-5,6,7,8-tetrahydrofolyl-(gamma-L-Glu)(n) + (n-1) H2O = (6S)-5,6,7,8-tetrahydrofolate + (n-1) L-glutamate</text>
        <dbReference type="Rhea" id="RHEA:56784"/>
        <dbReference type="Rhea" id="RHEA-COMP:14738"/>
        <dbReference type="ChEBI" id="CHEBI:15377"/>
        <dbReference type="ChEBI" id="CHEBI:29985"/>
        <dbReference type="ChEBI" id="CHEBI:57453"/>
        <dbReference type="ChEBI" id="CHEBI:141005"/>
        <dbReference type="EC" id="3.4.19.9"/>
    </reaction>
</comment>
<dbReference type="GO" id="GO:0005576">
    <property type="term" value="C:extracellular region"/>
    <property type="evidence" value="ECO:0007669"/>
    <property type="project" value="UniProtKB-SubCell"/>
</dbReference>
<accession>A0A7M5UHQ1</accession>
<evidence type="ECO:0000256" key="4">
    <source>
        <dbReference type="ARBA" id="ARBA00022525"/>
    </source>
</evidence>
<keyword evidence="4" id="KW-0964">Secreted</keyword>
<dbReference type="Gene3D" id="3.40.50.880">
    <property type="match status" value="1"/>
</dbReference>
<dbReference type="GeneID" id="136821312"/>
<organism evidence="10 11">
    <name type="scientific">Clytia hemisphaerica</name>
    <dbReference type="NCBI Taxonomy" id="252671"/>
    <lineage>
        <taxon>Eukaryota</taxon>
        <taxon>Metazoa</taxon>
        <taxon>Cnidaria</taxon>
        <taxon>Hydrozoa</taxon>
        <taxon>Hydroidolina</taxon>
        <taxon>Leptothecata</taxon>
        <taxon>Obeliida</taxon>
        <taxon>Clytiidae</taxon>
        <taxon>Clytia</taxon>
    </lineage>
</organism>
<dbReference type="GO" id="GO:0034722">
    <property type="term" value="F:gamma-glutamyl-peptidase activity"/>
    <property type="evidence" value="ECO:0007669"/>
    <property type="project" value="UniProtKB-UniRule"/>
</dbReference>
<evidence type="ECO:0000313" key="10">
    <source>
        <dbReference type="EnsemblMetazoa" id="CLYHEMP010727.1"/>
    </source>
</evidence>
<comment type="similarity">
    <text evidence="2">Belongs to the peptidase C26 family.</text>
</comment>
<evidence type="ECO:0000256" key="9">
    <source>
        <dbReference type="SAM" id="SignalP"/>
    </source>
</evidence>
<dbReference type="InterPro" id="IPR011697">
    <property type="entry name" value="Peptidase_C26"/>
</dbReference>
<dbReference type="OrthoDB" id="64220at2759"/>
<dbReference type="AlphaFoldDB" id="A0A7M5UHQ1"/>
<dbReference type="Proteomes" id="UP000594262">
    <property type="component" value="Unplaced"/>
</dbReference>
<evidence type="ECO:0000256" key="7">
    <source>
        <dbReference type="PIRSR" id="PIRSR615527-1"/>
    </source>
</evidence>
<dbReference type="PROSITE" id="PS51273">
    <property type="entry name" value="GATASE_TYPE_1"/>
    <property type="match status" value="1"/>
</dbReference>
<dbReference type="InterPro" id="IPR029062">
    <property type="entry name" value="Class_I_gatase-like"/>
</dbReference>